<evidence type="ECO:0000259" key="2">
    <source>
        <dbReference type="Pfam" id="PF00905"/>
    </source>
</evidence>
<keyword evidence="5" id="KW-1185">Reference proteome</keyword>
<dbReference type="InterPro" id="IPR012338">
    <property type="entry name" value="Beta-lactam/transpept-like"/>
</dbReference>
<dbReference type="PANTHER" id="PTHR30627">
    <property type="entry name" value="PEPTIDOGLYCAN D,D-TRANSPEPTIDASE"/>
    <property type="match status" value="1"/>
</dbReference>
<dbReference type="Gene3D" id="3.40.710.10">
    <property type="entry name" value="DD-peptidase/beta-lactamase superfamily"/>
    <property type="match status" value="1"/>
</dbReference>
<feature type="domain" description="Penicillin binding protein A dimerisation" evidence="3">
    <location>
        <begin position="53"/>
        <end position="133"/>
    </location>
</feature>
<feature type="domain" description="Penicillin-binding protein transpeptidase" evidence="2">
    <location>
        <begin position="154"/>
        <end position="480"/>
    </location>
</feature>
<dbReference type="SUPFAM" id="SSF56601">
    <property type="entry name" value="beta-lactamase/transpeptidase-like"/>
    <property type="match status" value="1"/>
</dbReference>
<dbReference type="InterPro" id="IPR054120">
    <property type="entry name" value="PBPA_dimer"/>
</dbReference>
<feature type="region of interest" description="Disordered" evidence="1">
    <location>
        <begin position="232"/>
        <end position="256"/>
    </location>
</feature>
<dbReference type="RefSeq" id="WP_086696568.1">
    <property type="nucleotide sequence ID" value="NZ_JAKKZF010000109.1"/>
</dbReference>
<dbReference type="Gene3D" id="3.90.1310.10">
    <property type="entry name" value="Penicillin-binding protein 2a (Domain 2)"/>
    <property type="match status" value="1"/>
</dbReference>
<dbReference type="Proteomes" id="UP001299012">
    <property type="component" value="Unassembled WGS sequence"/>
</dbReference>
<comment type="caution">
    <text evidence="4">The sequence shown here is derived from an EMBL/GenBank/DDBJ whole genome shotgun (WGS) entry which is preliminary data.</text>
</comment>
<dbReference type="Pfam" id="PF21922">
    <property type="entry name" value="PBP_dimer_2"/>
    <property type="match status" value="1"/>
</dbReference>
<accession>A0ABS9JLT3</accession>
<dbReference type="Pfam" id="PF00905">
    <property type="entry name" value="Transpeptidase"/>
    <property type="match status" value="1"/>
</dbReference>
<gene>
    <name evidence="4" type="ORF">L0F81_24730</name>
</gene>
<evidence type="ECO:0000259" key="3">
    <source>
        <dbReference type="Pfam" id="PF21922"/>
    </source>
</evidence>
<reference evidence="4 5" key="1">
    <citation type="submission" date="2022-01" db="EMBL/GenBank/DDBJ databases">
        <title>Draft Genome Sequences of Seven Type Strains of the Genus Streptomyces.</title>
        <authorList>
            <person name="Aziz S."/>
            <person name="Coretto E."/>
            <person name="Chronakova A."/>
            <person name="Sproer C."/>
            <person name="Huber K."/>
            <person name="Nouioui I."/>
            <person name="Gross H."/>
        </authorList>
    </citation>
    <scope>NUCLEOTIDE SEQUENCE [LARGE SCALE GENOMIC DNA]</scope>
    <source>
        <strain evidence="4 5">DSM 41685</strain>
    </source>
</reference>
<evidence type="ECO:0000256" key="1">
    <source>
        <dbReference type="SAM" id="MobiDB-lite"/>
    </source>
</evidence>
<evidence type="ECO:0000313" key="4">
    <source>
        <dbReference type="EMBL" id="MCG0066449.1"/>
    </source>
</evidence>
<dbReference type="InterPro" id="IPR050515">
    <property type="entry name" value="Beta-lactam/transpept"/>
</dbReference>
<sequence>MNKTIRRASVFALLLVLALLVRATWLQFYDGQALADDNDNRRNAIATYSRPLGNIIVAGDAITGSARTKGSDLAYKRTYKDGELYAAVTGYASQAYAPTQLEGIYKDLLNGTDNRLKTVMDTVTGERADPGNVLTTIDPAVQKAAYRALGDKKGGAVAIDPKTGRILAAVSTPSYDPSSLTDASTAGKAWKTLNADKDKPLTNRALRQPLPPGSTFKLVVAAAALEDGLYDSVDQRTSSPDPYTLPGTVRPLENENKSAPCKNASIRVALQYSCNNVFGKMAVDLGQDKVKAMAEKFGFNDDELDVPVRAYASVYPSGMDKAQTALTGIGQFDVTATPLQMAMVSAAIANGGKLVSPHMVSQITDSGGDVLKDYDDSTDPQEIISSTTAEQLQSAMETVVKDGTGTNALIDGATVGGKTGTAQHGENNSKTPYAWFTSYGKSDSNGKEVAVAVMVEQSDAARSEVSGNGLAAPVAKAMMQAALK</sequence>
<evidence type="ECO:0000313" key="5">
    <source>
        <dbReference type="Proteomes" id="UP001299012"/>
    </source>
</evidence>
<dbReference type="PANTHER" id="PTHR30627:SF24">
    <property type="entry name" value="PENICILLIN-BINDING PROTEIN 4B"/>
    <property type="match status" value="1"/>
</dbReference>
<organism evidence="4 5">
    <name type="scientific">Streptomyces tricolor</name>
    <dbReference type="NCBI Taxonomy" id="68277"/>
    <lineage>
        <taxon>Bacteria</taxon>
        <taxon>Bacillati</taxon>
        <taxon>Actinomycetota</taxon>
        <taxon>Actinomycetes</taxon>
        <taxon>Kitasatosporales</taxon>
        <taxon>Streptomycetaceae</taxon>
        <taxon>Streptomyces</taxon>
        <taxon>Streptomyces violaceoruber group</taxon>
    </lineage>
</organism>
<name>A0ABS9JLT3_9ACTN</name>
<dbReference type="InterPro" id="IPR001460">
    <property type="entry name" value="PCN-bd_Tpept"/>
</dbReference>
<dbReference type="EMBL" id="JAKKZF010000109">
    <property type="protein sequence ID" value="MCG0066449.1"/>
    <property type="molecule type" value="Genomic_DNA"/>
</dbReference>
<proteinExistence type="predicted"/>
<protein>
    <submittedName>
        <fullName evidence="4">Penicillin-binding protein 2</fullName>
    </submittedName>
</protein>